<sequence>MRRASPSSWMGILNKIKMKRKTGETLKKTLNNVLSYLRSDSYMYSSLIWDKSSDCFSVGDTKILRASKGGMKIERRAKSKKRFLHKIVDYLKSDCYMYAPLVACSGKRRYGKKSSPRSTLVRNTLAFRREEKCLINPVGRSSSPSGGSSKRFRIAKANTIWTGEELFKIMKDAV</sequence>
<proteinExistence type="predicted"/>
<evidence type="ECO:0000313" key="1">
    <source>
        <dbReference type="EMBL" id="KAK1388293.1"/>
    </source>
</evidence>
<name>A0AAD8MYG9_9APIA</name>
<accession>A0AAD8MYG9</accession>
<comment type="caution">
    <text evidence="1">The sequence shown here is derived from an EMBL/GenBank/DDBJ whole genome shotgun (WGS) entry which is preliminary data.</text>
</comment>
<reference evidence="1" key="1">
    <citation type="submission" date="2023-02" db="EMBL/GenBank/DDBJ databases">
        <title>Genome of toxic invasive species Heracleum sosnowskyi carries increased number of genes despite the absence of recent whole-genome duplications.</title>
        <authorList>
            <person name="Schelkunov M."/>
            <person name="Shtratnikova V."/>
            <person name="Makarenko M."/>
            <person name="Klepikova A."/>
            <person name="Omelchenko D."/>
            <person name="Novikova G."/>
            <person name="Obukhova E."/>
            <person name="Bogdanov V."/>
            <person name="Penin A."/>
            <person name="Logacheva M."/>
        </authorList>
    </citation>
    <scope>NUCLEOTIDE SEQUENCE</scope>
    <source>
        <strain evidence="1">Hsosn_3</strain>
        <tissue evidence="1">Leaf</tissue>
    </source>
</reference>
<gene>
    <name evidence="1" type="ORF">POM88_016471</name>
</gene>
<organism evidence="1 2">
    <name type="scientific">Heracleum sosnowskyi</name>
    <dbReference type="NCBI Taxonomy" id="360622"/>
    <lineage>
        <taxon>Eukaryota</taxon>
        <taxon>Viridiplantae</taxon>
        <taxon>Streptophyta</taxon>
        <taxon>Embryophyta</taxon>
        <taxon>Tracheophyta</taxon>
        <taxon>Spermatophyta</taxon>
        <taxon>Magnoliopsida</taxon>
        <taxon>eudicotyledons</taxon>
        <taxon>Gunneridae</taxon>
        <taxon>Pentapetalae</taxon>
        <taxon>asterids</taxon>
        <taxon>campanulids</taxon>
        <taxon>Apiales</taxon>
        <taxon>Apiaceae</taxon>
        <taxon>Apioideae</taxon>
        <taxon>apioid superclade</taxon>
        <taxon>Tordylieae</taxon>
        <taxon>Tordyliinae</taxon>
        <taxon>Heracleum</taxon>
    </lineage>
</organism>
<dbReference type="Proteomes" id="UP001237642">
    <property type="component" value="Unassembled WGS sequence"/>
</dbReference>
<protein>
    <submittedName>
        <fullName evidence="1">Uncharacterized protein</fullName>
    </submittedName>
</protein>
<keyword evidence="2" id="KW-1185">Reference proteome</keyword>
<dbReference type="PANTHER" id="PTHR36811:SF2">
    <property type="entry name" value="OS08G0444440 PROTEIN"/>
    <property type="match status" value="1"/>
</dbReference>
<dbReference type="AlphaFoldDB" id="A0AAD8MYG9"/>
<dbReference type="PANTHER" id="PTHR36811">
    <property type="entry name" value="OS08G0444440 PROTEIN"/>
    <property type="match status" value="1"/>
</dbReference>
<reference evidence="1" key="2">
    <citation type="submission" date="2023-05" db="EMBL/GenBank/DDBJ databases">
        <authorList>
            <person name="Schelkunov M.I."/>
        </authorList>
    </citation>
    <scope>NUCLEOTIDE SEQUENCE</scope>
    <source>
        <strain evidence="1">Hsosn_3</strain>
        <tissue evidence="1">Leaf</tissue>
    </source>
</reference>
<dbReference type="EMBL" id="JAUIZM010000004">
    <property type="protein sequence ID" value="KAK1388293.1"/>
    <property type="molecule type" value="Genomic_DNA"/>
</dbReference>
<evidence type="ECO:0000313" key="2">
    <source>
        <dbReference type="Proteomes" id="UP001237642"/>
    </source>
</evidence>